<dbReference type="Gene3D" id="1.20.120.580">
    <property type="entry name" value="bsu32300-like"/>
    <property type="match status" value="1"/>
</dbReference>
<comment type="similarity">
    <text evidence="4">Belongs to the HepT RNase toxin family.</text>
</comment>
<dbReference type="EMBL" id="BSFQ01000006">
    <property type="protein sequence ID" value="GLL10900.1"/>
    <property type="molecule type" value="Genomic_DNA"/>
</dbReference>
<dbReference type="InterPro" id="IPR037038">
    <property type="entry name" value="HepT-like_sf"/>
</dbReference>
<dbReference type="GO" id="GO:0004540">
    <property type="term" value="F:RNA nuclease activity"/>
    <property type="evidence" value="ECO:0007669"/>
    <property type="project" value="InterPro"/>
</dbReference>
<evidence type="ECO:0000256" key="4">
    <source>
        <dbReference type="ARBA" id="ARBA00024207"/>
    </source>
</evidence>
<dbReference type="PANTHER" id="PTHR33397">
    <property type="entry name" value="UPF0331 PROTEIN YUTE"/>
    <property type="match status" value="1"/>
</dbReference>
<evidence type="ECO:0000256" key="1">
    <source>
        <dbReference type="ARBA" id="ARBA00022649"/>
    </source>
</evidence>
<dbReference type="InterPro" id="IPR052379">
    <property type="entry name" value="Type_VII_TA_RNase"/>
</dbReference>
<evidence type="ECO:0000256" key="3">
    <source>
        <dbReference type="ARBA" id="ARBA00022801"/>
    </source>
</evidence>
<dbReference type="Proteomes" id="UP001143463">
    <property type="component" value="Unassembled WGS sequence"/>
</dbReference>
<evidence type="ECO:0000313" key="5">
    <source>
        <dbReference type="EMBL" id="GLL10900.1"/>
    </source>
</evidence>
<dbReference type="NCBIfam" id="NF047751">
    <property type="entry name" value="HepT_toxin"/>
    <property type="match status" value="1"/>
</dbReference>
<keyword evidence="1" id="KW-1277">Toxin-antitoxin system</keyword>
<evidence type="ECO:0000313" key="6">
    <source>
        <dbReference type="Proteomes" id="UP001143463"/>
    </source>
</evidence>
<dbReference type="Pfam" id="PF01934">
    <property type="entry name" value="HepT-like"/>
    <property type="match status" value="1"/>
</dbReference>
<sequence length="136" mass="14600">MTDDEQLLAERSAAVVRHLDRVAAHLPADPDALTPMSSATDTVVLHLWQAVQVVIDLAVATCVRRGLGNPETYAAAFRILRDAGTIDAELADRLARAAGFRNLLVHAYAALDLRRVHAIATQGPADLRAFLVALQG</sequence>
<gene>
    <name evidence="5" type="ORF">GCM10017577_20410</name>
</gene>
<name>A0A9W6NV33_9PSEU</name>
<evidence type="ECO:0008006" key="7">
    <source>
        <dbReference type="Google" id="ProtNLM"/>
    </source>
</evidence>
<organism evidence="5 6">
    <name type="scientific">Pseudonocardia halophobica</name>
    <dbReference type="NCBI Taxonomy" id="29401"/>
    <lineage>
        <taxon>Bacteria</taxon>
        <taxon>Bacillati</taxon>
        <taxon>Actinomycetota</taxon>
        <taxon>Actinomycetes</taxon>
        <taxon>Pseudonocardiales</taxon>
        <taxon>Pseudonocardiaceae</taxon>
        <taxon>Pseudonocardia</taxon>
    </lineage>
</organism>
<comment type="caution">
    <text evidence="5">The sequence shown here is derived from an EMBL/GenBank/DDBJ whole genome shotgun (WGS) entry which is preliminary data.</text>
</comment>
<dbReference type="InterPro" id="IPR008201">
    <property type="entry name" value="HepT-like"/>
</dbReference>
<accession>A0A9W6NV33</accession>
<proteinExistence type="inferred from homology"/>
<keyword evidence="2" id="KW-0540">Nuclease</keyword>
<dbReference type="GO" id="GO:0016787">
    <property type="term" value="F:hydrolase activity"/>
    <property type="evidence" value="ECO:0007669"/>
    <property type="project" value="UniProtKB-KW"/>
</dbReference>
<reference evidence="5" key="1">
    <citation type="journal article" date="2014" name="Int. J. Syst. Evol. Microbiol.">
        <title>Complete genome sequence of Corynebacterium casei LMG S-19264T (=DSM 44701T), isolated from a smear-ripened cheese.</title>
        <authorList>
            <consortium name="US DOE Joint Genome Institute (JGI-PGF)"/>
            <person name="Walter F."/>
            <person name="Albersmeier A."/>
            <person name="Kalinowski J."/>
            <person name="Ruckert C."/>
        </authorList>
    </citation>
    <scope>NUCLEOTIDE SEQUENCE</scope>
    <source>
        <strain evidence="5">VKM Ac-1069</strain>
    </source>
</reference>
<dbReference type="AlphaFoldDB" id="A0A9W6NV33"/>
<dbReference type="PANTHER" id="PTHR33397:SF5">
    <property type="entry name" value="RNASE YUTE-RELATED"/>
    <property type="match status" value="1"/>
</dbReference>
<dbReference type="RefSeq" id="WP_051737298.1">
    <property type="nucleotide sequence ID" value="NZ_BAAAUZ010000079.1"/>
</dbReference>
<evidence type="ECO:0000256" key="2">
    <source>
        <dbReference type="ARBA" id="ARBA00022722"/>
    </source>
</evidence>
<protein>
    <recommendedName>
        <fullName evidence="7">DUF86 domain-containing protein</fullName>
    </recommendedName>
</protein>
<keyword evidence="3" id="KW-0378">Hydrolase</keyword>
<dbReference type="GO" id="GO:0110001">
    <property type="term" value="C:toxin-antitoxin complex"/>
    <property type="evidence" value="ECO:0007669"/>
    <property type="project" value="InterPro"/>
</dbReference>
<reference evidence="5" key="2">
    <citation type="submission" date="2023-01" db="EMBL/GenBank/DDBJ databases">
        <authorList>
            <person name="Sun Q."/>
            <person name="Evtushenko L."/>
        </authorList>
    </citation>
    <scope>NUCLEOTIDE SEQUENCE</scope>
    <source>
        <strain evidence="5">VKM Ac-1069</strain>
    </source>
</reference>
<keyword evidence="6" id="KW-1185">Reference proteome</keyword>